<dbReference type="InterPro" id="IPR001708">
    <property type="entry name" value="YidC/ALB3/OXA1/COX18"/>
</dbReference>
<evidence type="ECO:0000256" key="6">
    <source>
        <dbReference type="SAM" id="MobiDB-lite"/>
    </source>
</evidence>
<protein>
    <submittedName>
        <fullName evidence="8">Uncharacterized protein</fullName>
    </submittedName>
</protein>
<dbReference type="AlphaFoldDB" id="A0A6G1LBD6"/>
<feature type="region of interest" description="Disordered" evidence="6">
    <location>
        <begin position="348"/>
        <end position="372"/>
    </location>
</feature>
<evidence type="ECO:0000313" key="8">
    <source>
        <dbReference type="EMBL" id="KAF2770156.1"/>
    </source>
</evidence>
<dbReference type="PANTHER" id="PTHR12428">
    <property type="entry name" value="OXA1"/>
    <property type="match status" value="1"/>
</dbReference>
<dbReference type="Proteomes" id="UP000799436">
    <property type="component" value="Unassembled WGS sequence"/>
</dbReference>
<keyword evidence="9" id="KW-1185">Reference proteome</keyword>
<keyword evidence="3 7" id="KW-0812">Transmembrane</keyword>
<keyword evidence="5 7" id="KW-0472">Membrane</keyword>
<gene>
    <name evidence="8" type="ORF">EJ03DRAFT_326804</name>
</gene>
<evidence type="ECO:0000256" key="3">
    <source>
        <dbReference type="ARBA" id="ARBA00022692"/>
    </source>
</evidence>
<dbReference type="GO" id="GO:0032979">
    <property type="term" value="P:protein insertion into mitochondrial inner membrane from matrix"/>
    <property type="evidence" value="ECO:0007669"/>
    <property type="project" value="TreeGrafter"/>
</dbReference>
<dbReference type="GO" id="GO:0032977">
    <property type="term" value="F:membrane insertase activity"/>
    <property type="evidence" value="ECO:0007669"/>
    <property type="project" value="InterPro"/>
</dbReference>
<reference evidence="8" key="1">
    <citation type="journal article" date="2020" name="Stud. Mycol.">
        <title>101 Dothideomycetes genomes: a test case for predicting lifestyles and emergence of pathogens.</title>
        <authorList>
            <person name="Haridas S."/>
            <person name="Albert R."/>
            <person name="Binder M."/>
            <person name="Bloem J."/>
            <person name="Labutti K."/>
            <person name="Salamov A."/>
            <person name="Andreopoulos B."/>
            <person name="Baker S."/>
            <person name="Barry K."/>
            <person name="Bills G."/>
            <person name="Bluhm B."/>
            <person name="Cannon C."/>
            <person name="Castanera R."/>
            <person name="Culley D."/>
            <person name="Daum C."/>
            <person name="Ezra D."/>
            <person name="Gonzalez J."/>
            <person name="Henrissat B."/>
            <person name="Kuo A."/>
            <person name="Liang C."/>
            <person name="Lipzen A."/>
            <person name="Lutzoni F."/>
            <person name="Magnuson J."/>
            <person name="Mondo S."/>
            <person name="Nolan M."/>
            <person name="Ohm R."/>
            <person name="Pangilinan J."/>
            <person name="Park H.-J."/>
            <person name="Ramirez L."/>
            <person name="Alfaro M."/>
            <person name="Sun H."/>
            <person name="Tritt A."/>
            <person name="Yoshinaga Y."/>
            <person name="Zwiers L.-H."/>
            <person name="Turgeon B."/>
            <person name="Goodwin S."/>
            <person name="Spatafora J."/>
            <person name="Crous P."/>
            <person name="Grigoriev I."/>
        </authorList>
    </citation>
    <scope>NUCLEOTIDE SEQUENCE</scope>
    <source>
        <strain evidence="8">CBS 116005</strain>
    </source>
</reference>
<dbReference type="OrthoDB" id="2148490at2759"/>
<comment type="similarity">
    <text evidence="2">Belongs to the OXA1/ALB3/YidC family.</text>
</comment>
<accession>A0A6G1LBD6</accession>
<evidence type="ECO:0000256" key="5">
    <source>
        <dbReference type="ARBA" id="ARBA00023136"/>
    </source>
</evidence>
<evidence type="ECO:0000313" key="9">
    <source>
        <dbReference type="Proteomes" id="UP000799436"/>
    </source>
</evidence>
<evidence type="ECO:0000256" key="2">
    <source>
        <dbReference type="ARBA" id="ARBA00009877"/>
    </source>
</evidence>
<proteinExistence type="inferred from homology"/>
<dbReference type="GO" id="GO:0033617">
    <property type="term" value="P:mitochondrial respiratory chain complex IV assembly"/>
    <property type="evidence" value="ECO:0007669"/>
    <property type="project" value="TreeGrafter"/>
</dbReference>
<evidence type="ECO:0000256" key="7">
    <source>
        <dbReference type="SAM" id="Phobius"/>
    </source>
</evidence>
<sequence>MASVLTCRPARPSLLSLPPHLRVHAYQRAPRPFSASTAQQSALVDAVVAPCTALLDTLHATGLPWCAVIPLSALVARGLVVYRLSLLPARRAAQTHALLLPVSNTRVILASASQRVSKARAADEDALEKARDSPAARVVVAFRRHMRSWWIKRRTLHDLGTQFRVPYWHWRSGVGFGTLIAMTEAIRIKAGAREGLLPFLLSPFQYLGEGITELFTGRPALRAQNVAGNVDAAPPSTPLTSTTETTPNATISDSSPQTPTPSDPTLSSAAEAAQFTTTTTTTTTDQTSDQIQLLPSARDFDPTMQTEGLPWCLDLTHPDPTNTLPLVVSAYMMWNVLADARAAQRLKKNPTIPTPPPPQESTTATPQDAPLSHLTPAHRAKLSAPQQQRLINIRDYRERAGLTLMTPWQLGQLTFAYFFVFIAMKIPAGILVYMLASQAVGRLQGKWLERRMPLRRGVEPCRRPLRLRSRKQWED</sequence>
<organism evidence="8 9">
    <name type="scientific">Teratosphaeria nubilosa</name>
    <dbReference type="NCBI Taxonomy" id="161662"/>
    <lineage>
        <taxon>Eukaryota</taxon>
        <taxon>Fungi</taxon>
        <taxon>Dikarya</taxon>
        <taxon>Ascomycota</taxon>
        <taxon>Pezizomycotina</taxon>
        <taxon>Dothideomycetes</taxon>
        <taxon>Dothideomycetidae</taxon>
        <taxon>Mycosphaerellales</taxon>
        <taxon>Teratosphaeriaceae</taxon>
        <taxon>Teratosphaeria</taxon>
    </lineage>
</organism>
<evidence type="ECO:0000256" key="4">
    <source>
        <dbReference type="ARBA" id="ARBA00022989"/>
    </source>
</evidence>
<dbReference type="GO" id="GO:0005743">
    <property type="term" value="C:mitochondrial inner membrane"/>
    <property type="evidence" value="ECO:0007669"/>
    <property type="project" value="TreeGrafter"/>
</dbReference>
<feature type="region of interest" description="Disordered" evidence="6">
    <location>
        <begin position="229"/>
        <end position="269"/>
    </location>
</feature>
<comment type="subcellular location">
    <subcellularLocation>
        <location evidence="1">Membrane</location>
        <topology evidence="1">Multi-pass membrane protein</topology>
    </subcellularLocation>
</comment>
<dbReference type="EMBL" id="ML995828">
    <property type="protein sequence ID" value="KAF2770156.1"/>
    <property type="molecule type" value="Genomic_DNA"/>
</dbReference>
<feature type="transmembrane region" description="Helical" evidence="7">
    <location>
        <begin position="415"/>
        <end position="436"/>
    </location>
</feature>
<feature type="compositionally biased region" description="Low complexity" evidence="6">
    <location>
        <begin position="232"/>
        <end position="257"/>
    </location>
</feature>
<keyword evidence="4 7" id="KW-1133">Transmembrane helix</keyword>
<name>A0A6G1LBD6_9PEZI</name>
<dbReference type="PANTHER" id="PTHR12428:SF65">
    <property type="entry name" value="CYTOCHROME C OXIDASE ASSEMBLY PROTEIN COX18, MITOCHONDRIAL"/>
    <property type="match status" value="1"/>
</dbReference>
<evidence type="ECO:0000256" key="1">
    <source>
        <dbReference type="ARBA" id="ARBA00004141"/>
    </source>
</evidence>